<dbReference type="EMBL" id="MF479730">
    <property type="protein sequence ID" value="ASU00661.1"/>
    <property type="molecule type" value="Genomic_DNA"/>
</dbReference>
<keyword evidence="2" id="KW-1185">Reference proteome</keyword>
<evidence type="ECO:0000313" key="1">
    <source>
        <dbReference type="EMBL" id="ASU00661.1"/>
    </source>
</evidence>
<dbReference type="RefSeq" id="YP_009613112.1">
    <property type="nucleotide sequence ID" value="NC_042019.1"/>
</dbReference>
<dbReference type="GeneID" id="40089482"/>
<name>A0A223LFX5_9CAUD</name>
<dbReference type="Proteomes" id="UP000221110">
    <property type="component" value="Segment"/>
</dbReference>
<organism evidence="1 2">
    <name type="scientific">Aeromonas phage AS-gz</name>
    <dbReference type="NCBI Taxonomy" id="2026082"/>
    <lineage>
        <taxon>Viruses</taxon>
        <taxon>Duplodnaviria</taxon>
        <taxon>Heunggongvirae</taxon>
        <taxon>Uroviricota</taxon>
        <taxon>Caudoviricetes</taxon>
        <taxon>Pantevenvirales</taxon>
        <taxon>Straboviridae</taxon>
        <taxon>Tulanevirus</taxon>
        <taxon>Tulanevirus asgz</taxon>
    </lineage>
</organism>
<dbReference type="KEGG" id="vg:40089482"/>
<accession>A0A223LFX5</accession>
<proteinExistence type="predicted"/>
<dbReference type="InterPro" id="IPR058010">
    <property type="entry name" value="Y01A"/>
</dbReference>
<dbReference type="Pfam" id="PF25693">
    <property type="entry name" value="Phage_Y01A"/>
    <property type="match status" value="1"/>
</dbReference>
<protein>
    <submittedName>
        <fullName evidence="1">Uncharacterized protein</fullName>
    </submittedName>
</protein>
<reference evidence="1 2" key="1">
    <citation type="submission" date="2017-07" db="EMBL/GenBank/DDBJ databases">
        <title>In vitro design and evaluation of phage cocktails against multidrug-resistant Aeromonas salmonicida.</title>
        <authorList>
            <person name="Chen L."/>
            <person name="Yuan S."/>
            <person name="Ma Y."/>
        </authorList>
    </citation>
    <scope>NUCLEOTIDE SEQUENCE [LARGE SCALE GENOMIC DNA]</scope>
</reference>
<evidence type="ECO:0000313" key="2">
    <source>
        <dbReference type="Proteomes" id="UP000221110"/>
    </source>
</evidence>
<sequence length="103" mass="11834">MKKYVIQWKDVEGFCHFLDGNLYGSSSGVVFHNSWEDAKANMQKAKEAITEYLKGTKVVKKRLFGPPTIVTINKPSEYLANAHKRMCDTMHIVDINVMPKQMR</sequence>